<dbReference type="Proteomes" id="UP001392437">
    <property type="component" value="Unassembled WGS sequence"/>
</dbReference>
<organism evidence="1 2">
    <name type="scientific">Apiospora kogelbergensis</name>
    <dbReference type="NCBI Taxonomy" id="1337665"/>
    <lineage>
        <taxon>Eukaryota</taxon>
        <taxon>Fungi</taxon>
        <taxon>Dikarya</taxon>
        <taxon>Ascomycota</taxon>
        <taxon>Pezizomycotina</taxon>
        <taxon>Sordariomycetes</taxon>
        <taxon>Xylariomycetidae</taxon>
        <taxon>Amphisphaeriales</taxon>
        <taxon>Apiosporaceae</taxon>
        <taxon>Apiospora</taxon>
    </lineage>
</organism>
<gene>
    <name evidence="1" type="ORF">PG999_005924</name>
</gene>
<dbReference type="Pfam" id="PF11735">
    <property type="entry name" value="CAP59_mtransfer"/>
    <property type="match status" value="1"/>
</dbReference>
<dbReference type="EMBL" id="JAQQWP010000006">
    <property type="protein sequence ID" value="KAK8113855.1"/>
    <property type="molecule type" value="Genomic_DNA"/>
</dbReference>
<dbReference type="InterPro" id="IPR021047">
    <property type="entry name" value="Mannosyltransferase_CMT1"/>
</dbReference>
<dbReference type="AlphaFoldDB" id="A0AAW0QNZ0"/>
<evidence type="ECO:0000313" key="2">
    <source>
        <dbReference type="Proteomes" id="UP001392437"/>
    </source>
</evidence>
<accession>A0AAW0QNZ0</accession>
<protein>
    <recommendedName>
        <fullName evidence="3">Alpha-1,3-mannosyltransferase CMT1</fullName>
    </recommendedName>
</protein>
<evidence type="ECO:0000313" key="1">
    <source>
        <dbReference type="EMBL" id="KAK8113855.1"/>
    </source>
</evidence>
<evidence type="ECO:0008006" key="3">
    <source>
        <dbReference type="Google" id="ProtNLM"/>
    </source>
</evidence>
<proteinExistence type="predicted"/>
<keyword evidence="2" id="KW-1185">Reference proteome</keyword>
<dbReference type="PANTHER" id="PTHR34144:SF5">
    <property type="entry name" value="ALPHA-1,3-MANNOSYLTRANSFERASE CMT1"/>
    <property type="match status" value="1"/>
</dbReference>
<comment type="caution">
    <text evidence="1">The sequence shown here is derived from an EMBL/GenBank/DDBJ whole genome shotgun (WGS) entry which is preliminary data.</text>
</comment>
<dbReference type="PANTHER" id="PTHR34144">
    <property type="entry name" value="CHROMOSOME 8, WHOLE GENOME SHOTGUN SEQUENCE"/>
    <property type="match status" value="1"/>
</dbReference>
<sequence length="456" mass="51369">MFSVKRTRLAAAQVLFTFVVLSIIHLGFRSSASDSWSRWKPYVTVPRTKGDDDGIANTTTNSDIHENATNALLPYEPHLDNITEPYVESILNYSDTTLPRLQCPKLDTSRYAYLRAVAGKKSSQDVRYFFALNLKESEHLIAGLLGSVVEAAHFLGVSSCALSIVEGNSEDATRRILTALQPELQKIGLRYFLNLTDINPKVGERIEKLAQLRNLVLEPLTSNAVAADADTTIVFINDVSPCTEDLLELVHQRRLQHADMTCAMDWTYAGKEPTFYDVWVARTIKGDGFFQIPPDGSWSQAWDIFAGDPDTKRRYMDKNPFQVFACWNGATAFTAAPILGLPAEPGRGPIGKASGARVAFRYNREGECYAGEPTLFCKDLWWRGYGRIAVIPSINIEYSDEASTRLKKLKGFTSRWTAQEDLTATRIVWQVEPPEKWKCMHGWWNQVWVPWNQTLS</sequence>
<name>A0AAW0QNZ0_9PEZI</name>
<reference evidence="1 2" key="1">
    <citation type="submission" date="2023-01" db="EMBL/GenBank/DDBJ databases">
        <title>Analysis of 21 Apiospora genomes using comparative genomics revels a genus with tremendous synthesis potential of carbohydrate active enzymes and secondary metabolites.</title>
        <authorList>
            <person name="Sorensen T."/>
        </authorList>
    </citation>
    <scope>NUCLEOTIDE SEQUENCE [LARGE SCALE GENOMIC DNA]</scope>
    <source>
        <strain evidence="1 2">CBS 117206</strain>
    </source>
</reference>